<keyword evidence="1" id="KW-0472">Membrane</keyword>
<dbReference type="Proteomes" id="UP000272428">
    <property type="component" value="Unassembled WGS sequence"/>
</dbReference>
<feature type="transmembrane region" description="Helical" evidence="1">
    <location>
        <begin position="33"/>
        <end position="51"/>
    </location>
</feature>
<sequence length="142" mass="16808">MKIIFYTISLATLIIILITPSFFHNDVTKSFDKIVFISTIINGVLGSLSSIKIKRFNFYTIAFLQLIYCIITISNYEHNNSYWLRLYAIISKENNFFKNNFLSLLETLMYYIVFIIFILQIRNIVLIIFQFSKKWISSTNKD</sequence>
<name>A0A495SNC5_9FLAO</name>
<organism evidence="2 3">
    <name type="scientific">Chryseobacterium defluvii</name>
    <dbReference type="NCBI Taxonomy" id="160396"/>
    <lineage>
        <taxon>Bacteria</taxon>
        <taxon>Pseudomonadati</taxon>
        <taxon>Bacteroidota</taxon>
        <taxon>Flavobacteriia</taxon>
        <taxon>Flavobacteriales</taxon>
        <taxon>Weeksellaceae</taxon>
        <taxon>Chryseobacterium group</taxon>
        <taxon>Chryseobacterium</taxon>
    </lineage>
</organism>
<keyword evidence="1" id="KW-1133">Transmembrane helix</keyword>
<protein>
    <submittedName>
        <fullName evidence="2">Uncharacterized protein</fullName>
    </submittedName>
</protein>
<dbReference type="EMBL" id="RBXB01000001">
    <property type="protein sequence ID" value="RKT00940.1"/>
    <property type="molecule type" value="Genomic_DNA"/>
</dbReference>
<dbReference type="RefSeq" id="WP_121459894.1">
    <property type="nucleotide sequence ID" value="NZ_RBXB01000001.1"/>
</dbReference>
<dbReference type="AlphaFoldDB" id="A0A495SNC5"/>
<feature type="transmembrane region" description="Helical" evidence="1">
    <location>
        <begin position="108"/>
        <end position="129"/>
    </location>
</feature>
<feature type="transmembrane region" description="Helical" evidence="1">
    <location>
        <begin position="58"/>
        <end position="76"/>
    </location>
</feature>
<reference evidence="2 3" key="1">
    <citation type="submission" date="2018-10" db="EMBL/GenBank/DDBJ databases">
        <title>Genomic Encyclopedia of Archaeal and Bacterial Type Strains, Phase II (KMG-II): from individual species to whole genera.</title>
        <authorList>
            <person name="Goeker M."/>
        </authorList>
    </citation>
    <scope>NUCLEOTIDE SEQUENCE [LARGE SCALE GENOMIC DNA]</scope>
    <source>
        <strain evidence="2 3">DSM 14219</strain>
    </source>
</reference>
<keyword evidence="1" id="KW-0812">Transmembrane</keyword>
<proteinExistence type="predicted"/>
<accession>A0A495SNC5</accession>
<evidence type="ECO:0000313" key="2">
    <source>
        <dbReference type="EMBL" id="RKT00940.1"/>
    </source>
</evidence>
<gene>
    <name evidence="2" type="ORF">BCF58_0142</name>
</gene>
<comment type="caution">
    <text evidence="2">The sequence shown here is derived from an EMBL/GenBank/DDBJ whole genome shotgun (WGS) entry which is preliminary data.</text>
</comment>
<evidence type="ECO:0000313" key="3">
    <source>
        <dbReference type="Proteomes" id="UP000272428"/>
    </source>
</evidence>
<keyword evidence="3" id="KW-1185">Reference proteome</keyword>
<evidence type="ECO:0000256" key="1">
    <source>
        <dbReference type="SAM" id="Phobius"/>
    </source>
</evidence>